<name>A0AAD1XJI1_EUPCR</name>
<proteinExistence type="predicted"/>
<dbReference type="AlphaFoldDB" id="A0AAD1XJI1"/>
<dbReference type="Proteomes" id="UP001295684">
    <property type="component" value="Unassembled WGS sequence"/>
</dbReference>
<keyword evidence="2" id="KW-1185">Reference proteome</keyword>
<organism evidence="1 2">
    <name type="scientific">Euplotes crassus</name>
    <dbReference type="NCBI Taxonomy" id="5936"/>
    <lineage>
        <taxon>Eukaryota</taxon>
        <taxon>Sar</taxon>
        <taxon>Alveolata</taxon>
        <taxon>Ciliophora</taxon>
        <taxon>Intramacronucleata</taxon>
        <taxon>Spirotrichea</taxon>
        <taxon>Hypotrichia</taxon>
        <taxon>Euplotida</taxon>
        <taxon>Euplotidae</taxon>
        <taxon>Moneuplotes</taxon>
    </lineage>
</organism>
<evidence type="ECO:0000313" key="1">
    <source>
        <dbReference type="EMBL" id="CAI2373893.1"/>
    </source>
</evidence>
<protein>
    <submittedName>
        <fullName evidence="1">Uncharacterized protein</fullName>
    </submittedName>
</protein>
<comment type="caution">
    <text evidence="1">The sequence shown here is derived from an EMBL/GenBank/DDBJ whole genome shotgun (WGS) entry which is preliminary data.</text>
</comment>
<reference evidence="1" key="1">
    <citation type="submission" date="2023-07" db="EMBL/GenBank/DDBJ databases">
        <authorList>
            <consortium name="AG Swart"/>
            <person name="Singh M."/>
            <person name="Singh A."/>
            <person name="Seah K."/>
            <person name="Emmerich C."/>
        </authorList>
    </citation>
    <scope>NUCLEOTIDE SEQUENCE</scope>
    <source>
        <strain evidence="1">DP1</strain>
    </source>
</reference>
<accession>A0AAD1XJI1</accession>
<dbReference type="EMBL" id="CAMPGE010015260">
    <property type="protein sequence ID" value="CAI2373893.1"/>
    <property type="molecule type" value="Genomic_DNA"/>
</dbReference>
<evidence type="ECO:0000313" key="2">
    <source>
        <dbReference type="Proteomes" id="UP001295684"/>
    </source>
</evidence>
<gene>
    <name evidence="1" type="ORF">ECRASSUSDP1_LOCUS15242</name>
</gene>
<sequence>MLALGSLILIKICIYLKFSRHLQDYFKAKREDFHIFATRGGILNVLKGWLLCIQYLPHKKQLKFHKPLSSSVPNPLTPLNI</sequence>